<name>I4ADS2_DESDJ</name>
<dbReference type="RefSeq" id="WP_014795579.1">
    <property type="nucleotide sequence ID" value="NC_018017.1"/>
</dbReference>
<dbReference type="STRING" id="756499.Desde_3840"/>
<keyword evidence="1" id="KW-0175">Coiled coil</keyword>
<organism evidence="2 3">
    <name type="scientific">Desulfitobacterium dehalogenans (strain ATCC 51507 / DSM 9161 / JW/IU-DC1)</name>
    <dbReference type="NCBI Taxonomy" id="756499"/>
    <lineage>
        <taxon>Bacteria</taxon>
        <taxon>Bacillati</taxon>
        <taxon>Bacillota</taxon>
        <taxon>Clostridia</taxon>
        <taxon>Eubacteriales</taxon>
        <taxon>Desulfitobacteriaceae</taxon>
        <taxon>Desulfitobacterium</taxon>
    </lineage>
</organism>
<dbReference type="KEGG" id="ddh:Desde_3840"/>
<protein>
    <submittedName>
        <fullName evidence="2">Uncharacterized protein</fullName>
    </submittedName>
</protein>
<dbReference type="Proteomes" id="UP000006053">
    <property type="component" value="Chromosome"/>
</dbReference>
<evidence type="ECO:0000313" key="2">
    <source>
        <dbReference type="EMBL" id="AFM02107.1"/>
    </source>
</evidence>
<sequence length="143" mass="17218">MKLPQKDAAPLSEVEAFEQTCCEFTRLLYEYSQEEYRLHQAEVKVYQNRIAEMETRCREYESRLFEGGAYRGELEKKFAKQDRKRQRCASRKERIRKFFFQIAQSVFRLGRRLSGQWGIKDRLKGTTLFKRLYLKGTIDRLRG</sequence>
<reference evidence="2 3" key="2">
    <citation type="journal article" date="2015" name="J. Bacteriol.">
        <title>Genomic, proteomic, and biochemical analysis of the organohalide respiratory pathway in Desulfitobacterium dehalogenans.</title>
        <authorList>
            <person name="Kruse T."/>
            <person name="van de Pas B.A."/>
            <person name="Atteia A."/>
            <person name="Krab K."/>
            <person name="Hagen W.R."/>
            <person name="Goodwin L."/>
            <person name="Chain P."/>
            <person name="Boeren S."/>
            <person name="Maphosa F."/>
            <person name="Schraa G."/>
            <person name="de Vos W.M."/>
            <person name="van der Oost J."/>
            <person name="Smidt H."/>
            <person name="Stams A.J."/>
        </authorList>
    </citation>
    <scope>NUCLEOTIDE SEQUENCE [LARGE SCALE GENOMIC DNA]</scope>
    <source>
        <strain evidence="3">ATCC 51507 / DSM 9161 / JW/IU-DC1</strain>
    </source>
</reference>
<dbReference type="HOGENOM" id="CLU_1803002_0_0_9"/>
<evidence type="ECO:0000256" key="1">
    <source>
        <dbReference type="SAM" id="Coils"/>
    </source>
</evidence>
<reference evidence="3" key="1">
    <citation type="submission" date="2012-06" db="EMBL/GenBank/DDBJ databases">
        <title>Complete sequence of Desulfitobacterium dehalogenans ATCC 51507.</title>
        <authorList>
            <person name="Lucas S."/>
            <person name="Han J."/>
            <person name="Lapidus A."/>
            <person name="Cheng J.-F."/>
            <person name="Goodwin L."/>
            <person name="Pitluck S."/>
            <person name="Peters L."/>
            <person name="Ovchinnikova G."/>
            <person name="Teshima H."/>
            <person name="Detter J.C."/>
            <person name="Han C."/>
            <person name="Tapia R."/>
            <person name="Land M."/>
            <person name="Hauser L."/>
            <person name="Kyrpides N."/>
            <person name="Ivanova N."/>
            <person name="Pagani I."/>
            <person name="Kruse T."/>
            <person name="de Vos W.M."/>
            <person name="Smidt H."/>
            <person name="Woyke T."/>
        </authorList>
    </citation>
    <scope>NUCLEOTIDE SEQUENCE [LARGE SCALE GENOMIC DNA]</scope>
    <source>
        <strain evidence="3">ATCC 51507 / DSM 9161 / JW/IU-DC1</strain>
    </source>
</reference>
<dbReference type="EMBL" id="CP003348">
    <property type="protein sequence ID" value="AFM02107.1"/>
    <property type="molecule type" value="Genomic_DNA"/>
</dbReference>
<gene>
    <name evidence="2" type="ordered locus">Desde_3840</name>
</gene>
<proteinExistence type="predicted"/>
<evidence type="ECO:0000313" key="3">
    <source>
        <dbReference type="Proteomes" id="UP000006053"/>
    </source>
</evidence>
<keyword evidence="3" id="KW-1185">Reference proteome</keyword>
<accession>I4ADS2</accession>
<dbReference type="AlphaFoldDB" id="I4ADS2"/>
<feature type="coiled-coil region" evidence="1">
    <location>
        <begin position="36"/>
        <end position="63"/>
    </location>
</feature>